<dbReference type="AlphaFoldDB" id="A0A5N3ZZR0"/>
<protein>
    <recommendedName>
        <fullName evidence="3">Retrotransposon gag domain-containing protein</fullName>
    </recommendedName>
</protein>
<dbReference type="EMBL" id="VVIM01001191">
    <property type="protein sequence ID" value="KAB0790508.1"/>
    <property type="molecule type" value="Genomic_DNA"/>
</dbReference>
<sequence length="244" mass="28188">MELYKIPNNLSLQGNLAENWRKFKQSFKIFMKATGKDAKDGETKVAIFLNIIGEEAVEVFNTMFISDDDRKDIDKVIEAFEGYCLPKTNVVYERFVFHKRNQCEGESFEQFLTDLTKLASTCDFKTLNEEMIRDRVVLGVQDLNLQEKLLRTEGLTLQKTVEICKAFEITKEQMKQIKDPQLRSVNKIANKKPMEKTGNTSNQSSNRKEEFKCKRCQRTHGPRECPAYGVRCRLCGNLIAFSAE</sequence>
<dbReference type="PANTHER" id="PTHR33198">
    <property type="entry name" value="ANK_REP_REGION DOMAIN-CONTAINING PROTEIN-RELATED"/>
    <property type="match status" value="1"/>
</dbReference>
<dbReference type="InParanoid" id="A0A5N3ZZR0"/>
<keyword evidence="2" id="KW-1185">Reference proteome</keyword>
<gene>
    <name evidence="1" type="ORF">PPYR_15094</name>
</gene>
<proteinExistence type="predicted"/>
<organism evidence="1 2">
    <name type="scientific">Photinus pyralis</name>
    <name type="common">Common eastern firefly</name>
    <name type="synonym">Lampyris pyralis</name>
    <dbReference type="NCBI Taxonomy" id="7054"/>
    <lineage>
        <taxon>Eukaryota</taxon>
        <taxon>Metazoa</taxon>
        <taxon>Ecdysozoa</taxon>
        <taxon>Arthropoda</taxon>
        <taxon>Hexapoda</taxon>
        <taxon>Insecta</taxon>
        <taxon>Pterygota</taxon>
        <taxon>Neoptera</taxon>
        <taxon>Endopterygota</taxon>
        <taxon>Coleoptera</taxon>
        <taxon>Polyphaga</taxon>
        <taxon>Elateriformia</taxon>
        <taxon>Elateroidea</taxon>
        <taxon>Lampyridae</taxon>
        <taxon>Lampyrinae</taxon>
        <taxon>Photinus</taxon>
    </lineage>
</organism>
<dbReference type="PANTHER" id="PTHR33198:SF20">
    <property type="entry name" value="RETROTRANSPOSON GAG DOMAIN-CONTAINING PROTEIN"/>
    <property type="match status" value="1"/>
</dbReference>
<reference evidence="1 2" key="1">
    <citation type="journal article" date="2018" name="Elife">
        <title>Firefly genomes illuminate parallel origins of bioluminescence in beetles.</title>
        <authorList>
            <person name="Fallon T.R."/>
            <person name="Lower S.E."/>
            <person name="Chang C.H."/>
            <person name="Bessho-Uehara M."/>
            <person name="Martin G.J."/>
            <person name="Bewick A.J."/>
            <person name="Behringer M."/>
            <person name="Debat H.J."/>
            <person name="Wong I."/>
            <person name="Day J.C."/>
            <person name="Suvorov A."/>
            <person name="Silva C.J."/>
            <person name="Stanger-Hall K.F."/>
            <person name="Hall D.W."/>
            <person name="Schmitz R.J."/>
            <person name="Nelson D.R."/>
            <person name="Lewis S.M."/>
            <person name="Shigenobu S."/>
            <person name="Bybee S.M."/>
            <person name="Larracuente A.M."/>
            <person name="Oba Y."/>
            <person name="Weng J.K."/>
        </authorList>
    </citation>
    <scope>NUCLEOTIDE SEQUENCE [LARGE SCALE GENOMIC DNA]</scope>
    <source>
        <strain evidence="1">1611_PpyrPB1</strain>
        <tissue evidence="1">Whole body</tissue>
    </source>
</reference>
<name>A0A5N3ZZR0_PHOPY</name>
<dbReference type="Proteomes" id="UP000327044">
    <property type="component" value="Unassembled WGS sequence"/>
</dbReference>
<evidence type="ECO:0000313" key="1">
    <source>
        <dbReference type="EMBL" id="KAB0790508.1"/>
    </source>
</evidence>
<comment type="caution">
    <text evidence="1">The sequence shown here is derived from an EMBL/GenBank/DDBJ whole genome shotgun (WGS) entry which is preliminary data.</text>
</comment>
<evidence type="ECO:0008006" key="3">
    <source>
        <dbReference type="Google" id="ProtNLM"/>
    </source>
</evidence>
<evidence type="ECO:0000313" key="2">
    <source>
        <dbReference type="Proteomes" id="UP000327044"/>
    </source>
</evidence>
<accession>A0A5N3ZZR0</accession>